<gene>
    <name evidence="1" type="ORF">NSCI0253_LOCUS44059</name>
</gene>
<name>A0A7S1AZ99_NOCSC</name>
<evidence type="ECO:0000313" key="1">
    <source>
        <dbReference type="EMBL" id="CAD8869703.1"/>
    </source>
</evidence>
<protein>
    <submittedName>
        <fullName evidence="1">Uncharacterized protein</fullName>
    </submittedName>
</protein>
<reference evidence="1" key="1">
    <citation type="submission" date="2021-01" db="EMBL/GenBank/DDBJ databases">
        <authorList>
            <person name="Corre E."/>
            <person name="Pelletier E."/>
            <person name="Niang G."/>
            <person name="Scheremetjew M."/>
            <person name="Finn R."/>
            <person name="Kale V."/>
            <person name="Holt S."/>
            <person name="Cochrane G."/>
            <person name="Meng A."/>
            <person name="Brown T."/>
            <person name="Cohen L."/>
        </authorList>
    </citation>
    <scope>NUCLEOTIDE SEQUENCE</scope>
</reference>
<sequence>MQTARMTWQRPRSLLHQVLRVSACVKTPTLVRRKITKWCTYSCGHALSRTIVTRLRRSKYARPSVTEVKPTLEKQLPLQKPSFVTMLRVEAIHLKANLRHSVEQMAASRMSGRKTSRDWNVH</sequence>
<dbReference type="AlphaFoldDB" id="A0A7S1AZ99"/>
<proteinExistence type="predicted"/>
<dbReference type="EMBL" id="HBFQ01062139">
    <property type="protein sequence ID" value="CAD8869703.1"/>
    <property type="molecule type" value="Transcribed_RNA"/>
</dbReference>
<accession>A0A7S1AZ99</accession>
<organism evidence="1">
    <name type="scientific">Noctiluca scintillans</name>
    <name type="common">Sea sparkle</name>
    <name type="synonym">Red tide dinoflagellate</name>
    <dbReference type="NCBI Taxonomy" id="2966"/>
    <lineage>
        <taxon>Eukaryota</taxon>
        <taxon>Sar</taxon>
        <taxon>Alveolata</taxon>
        <taxon>Dinophyceae</taxon>
        <taxon>Noctilucales</taxon>
        <taxon>Noctilucaceae</taxon>
        <taxon>Noctiluca</taxon>
    </lineage>
</organism>